<feature type="compositionally biased region" description="Polar residues" evidence="1">
    <location>
        <begin position="1295"/>
        <end position="1315"/>
    </location>
</feature>
<dbReference type="CDD" id="cd12100">
    <property type="entry name" value="DD_CABYR_SP17"/>
    <property type="match status" value="1"/>
</dbReference>
<feature type="compositionally biased region" description="Basic residues" evidence="1">
    <location>
        <begin position="446"/>
        <end position="458"/>
    </location>
</feature>
<feature type="region of interest" description="Disordered" evidence="1">
    <location>
        <begin position="503"/>
        <end position="713"/>
    </location>
</feature>
<dbReference type="InterPro" id="IPR000048">
    <property type="entry name" value="IQ_motif_EF-hand-BS"/>
</dbReference>
<feature type="domain" description="RIIa" evidence="2">
    <location>
        <begin position="27"/>
        <end position="64"/>
    </location>
</feature>
<dbReference type="SMART" id="SM00394">
    <property type="entry name" value="RIIa"/>
    <property type="match status" value="1"/>
</dbReference>
<feature type="compositionally biased region" description="Basic and acidic residues" evidence="1">
    <location>
        <begin position="1833"/>
        <end position="1847"/>
    </location>
</feature>
<keyword evidence="3" id="KW-1185">Reference proteome</keyword>
<name>A0A6P3Y7F0_DINQU</name>
<feature type="compositionally biased region" description="Basic residues" evidence="1">
    <location>
        <begin position="1013"/>
        <end position="1022"/>
    </location>
</feature>
<dbReference type="OrthoDB" id="6161835at2759"/>
<feature type="compositionally biased region" description="Basic and acidic residues" evidence="1">
    <location>
        <begin position="1695"/>
        <end position="1706"/>
    </location>
</feature>
<feature type="compositionally biased region" description="Low complexity" evidence="1">
    <location>
        <begin position="1272"/>
        <end position="1283"/>
    </location>
</feature>
<feature type="compositionally biased region" description="Basic and acidic residues" evidence="1">
    <location>
        <begin position="1411"/>
        <end position="1433"/>
    </location>
</feature>
<dbReference type="CDD" id="cd23767">
    <property type="entry name" value="IQCD"/>
    <property type="match status" value="1"/>
</dbReference>
<feature type="compositionally biased region" description="Basic and acidic residues" evidence="1">
    <location>
        <begin position="1160"/>
        <end position="1175"/>
    </location>
</feature>
<feature type="compositionally biased region" description="Acidic residues" evidence="1">
    <location>
        <begin position="604"/>
        <end position="617"/>
    </location>
</feature>
<feature type="region of interest" description="Disordered" evidence="1">
    <location>
        <begin position="2513"/>
        <end position="2534"/>
    </location>
</feature>
<dbReference type="GeneID" id="106750364"/>
<evidence type="ECO:0000256" key="1">
    <source>
        <dbReference type="SAM" id="MobiDB-lite"/>
    </source>
</evidence>
<gene>
    <name evidence="4 5" type="primary">LOC106750364</name>
</gene>
<feature type="compositionally biased region" description="Basic and acidic residues" evidence="1">
    <location>
        <begin position="585"/>
        <end position="598"/>
    </location>
</feature>
<feature type="compositionally biased region" description="Basic and acidic residues" evidence="1">
    <location>
        <begin position="2072"/>
        <end position="2120"/>
    </location>
</feature>
<feature type="compositionally biased region" description="Basic and acidic residues" evidence="1">
    <location>
        <begin position="1630"/>
        <end position="1643"/>
    </location>
</feature>
<feature type="compositionally biased region" description="Polar residues" evidence="1">
    <location>
        <begin position="1204"/>
        <end position="1216"/>
    </location>
</feature>
<dbReference type="Proteomes" id="UP000515204">
    <property type="component" value="Unplaced"/>
</dbReference>
<feature type="compositionally biased region" description="Basic and acidic residues" evidence="1">
    <location>
        <begin position="778"/>
        <end position="810"/>
    </location>
</feature>
<feature type="compositionally biased region" description="Basic and acidic residues" evidence="1">
    <location>
        <begin position="1714"/>
        <end position="1727"/>
    </location>
</feature>
<feature type="compositionally biased region" description="Basic and acidic residues" evidence="1">
    <location>
        <begin position="1589"/>
        <end position="1622"/>
    </location>
</feature>
<feature type="compositionally biased region" description="Basic and acidic residues" evidence="1">
    <location>
        <begin position="1984"/>
        <end position="2010"/>
    </location>
</feature>
<feature type="compositionally biased region" description="Basic and acidic residues" evidence="1">
    <location>
        <begin position="1232"/>
        <end position="1242"/>
    </location>
</feature>
<feature type="compositionally biased region" description="Basic and acidic residues" evidence="1">
    <location>
        <begin position="1535"/>
        <end position="1561"/>
    </location>
</feature>
<dbReference type="SUPFAM" id="SSF47391">
    <property type="entry name" value="Dimerization-anchoring domain of cAMP-dependent PK regulatory subunit"/>
    <property type="match status" value="1"/>
</dbReference>
<feature type="compositionally biased region" description="Basic and acidic residues" evidence="1">
    <location>
        <begin position="845"/>
        <end position="857"/>
    </location>
</feature>
<feature type="compositionally biased region" description="Basic and acidic residues" evidence="1">
    <location>
        <begin position="1755"/>
        <end position="1768"/>
    </location>
</feature>
<feature type="compositionally biased region" description="Low complexity" evidence="1">
    <location>
        <begin position="817"/>
        <end position="829"/>
    </location>
</feature>
<feature type="compositionally biased region" description="Basic and acidic residues" evidence="1">
    <location>
        <begin position="1087"/>
        <end position="1101"/>
    </location>
</feature>
<feature type="compositionally biased region" description="Basic and acidic residues" evidence="1">
    <location>
        <begin position="1736"/>
        <end position="1747"/>
    </location>
</feature>
<feature type="compositionally biased region" description="Basic and acidic residues" evidence="1">
    <location>
        <begin position="618"/>
        <end position="673"/>
    </location>
</feature>
<feature type="region of interest" description="Disordered" evidence="1">
    <location>
        <begin position="1411"/>
        <end position="1438"/>
    </location>
</feature>
<feature type="compositionally biased region" description="Basic and acidic residues" evidence="1">
    <location>
        <begin position="699"/>
        <end position="713"/>
    </location>
</feature>
<dbReference type="InterPro" id="IPR003117">
    <property type="entry name" value="cAMP_dep_PK_reg_su_I/II_a/b"/>
</dbReference>
<feature type="region of interest" description="Disordered" evidence="1">
    <location>
        <begin position="745"/>
        <end position="1034"/>
    </location>
</feature>
<protein>
    <submittedName>
        <fullName evidence="4 5">Uro-adherence factor A-like isoform X1</fullName>
    </submittedName>
</protein>
<feature type="compositionally biased region" description="Basic and acidic residues" evidence="1">
    <location>
        <begin position="1570"/>
        <end position="1581"/>
    </location>
</feature>
<feature type="region of interest" description="Disordered" evidence="1">
    <location>
        <begin position="1453"/>
        <end position="2136"/>
    </location>
</feature>
<evidence type="ECO:0000313" key="3">
    <source>
        <dbReference type="Proteomes" id="UP000515204"/>
    </source>
</evidence>
<feature type="compositionally biased region" description="Polar residues" evidence="1">
    <location>
        <begin position="2520"/>
        <end position="2534"/>
    </location>
</feature>
<dbReference type="Gene3D" id="1.20.5.190">
    <property type="match status" value="1"/>
</dbReference>
<feature type="compositionally biased region" description="Basic and acidic residues" evidence="1">
    <location>
        <begin position="758"/>
        <end position="769"/>
    </location>
</feature>
<feature type="compositionally biased region" description="Basic and acidic residues" evidence="1">
    <location>
        <begin position="1855"/>
        <end position="1866"/>
    </location>
</feature>
<feature type="compositionally biased region" description="Polar residues" evidence="1">
    <location>
        <begin position="1522"/>
        <end position="1534"/>
    </location>
</feature>
<dbReference type="KEGG" id="dqu:106750364"/>
<feature type="compositionally biased region" description="Basic residues" evidence="1">
    <location>
        <begin position="247"/>
        <end position="256"/>
    </location>
</feature>
<feature type="compositionally biased region" description="Polar residues" evidence="1">
    <location>
        <begin position="142"/>
        <end position="153"/>
    </location>
</feature>
<feature type="region of interest" description="Disordered" evidence="1">
    <location>
        <begin position="196"/>
        <end position="296"/>
    </location>
</feature>
<feature type="compositionally biased region" description="Basic and acidic residues" evidence="1">
    <location>
        <begin position="2024"/>
        <end position="2065"/>
    </location>
</feature>
<feature type="region of interest" description="Disordered" evidence="1">
    <location>
        <begin position="1064"/>
        <end position="1329"/>
    </location>
</feature>
<feature type="compositionally biased region" description="Basic and acidic residues" evidence="1">
    <location>
        <begin position="1673"/>
        <end position="1686"/>
    </location>
</feature>
<dbReference type="Pfam" id="PF02197">
    <property type="entry name" value="RIIa"/>
    <property type="match status" value="1"/>
</dbReference>
<feature type="compositionally biased region" description="Basic and acidic residues" evidence="1">
    <location>
        <begin position="159"/>
        <end position="168"/>
    </location>
</feature>
<dbReference type="Pfam" id="PF00612">
    <property type="entry name" value="IQ"/>
    <property type="match status" value="1"/>
</dbReference>
<feature type="compositionally biased region" description="Polar residues" evidence="1">
    <location>
        <begin position="540"/>
        <end position="549"/>
    </location>
</feature>
<feature type="compositionally biased region" description="Polar residues" evidence="1">
    <location>
        <begin position="980"/>
        <end position="993"/>
    </location>
</feature>
<proteinExistence type="predicted"/>
<feature type="compositionally biased region" description="Acidic residues" evidence="1">
    <location>
        <begin position="1149"/>
        <end position="1159"/>
    </location>
</feature>
<evidence type="ECO:0000259" key="2">
    <source>
        <dbReference type="SMART" id="SM00394"/>
    </source>
</evidence>
<reference evidence="4 5" key="1">
    <citation type="submission" date="2025-04" db="UniProtKB">
        <authorList>
            <consortium name="RefSeq"/>
        </authorList>
    </citation>
    <scope>IDENTIFICATION</scope>
</reference>
<evidence type="ECO:0000313" key="4">
    <source>
        <dbReference type="RefSeq" id="XP_014486206.1"/>
    </source>
</evidence>
<feature type="compositionally biased region" description="Basic and acidic residues" evidence="1">
    <location>
        <begin position="1913"/>
        <end position="1927"/>
    </location>
</feature>
<feature type="compositionally biased region" description="Basic and acidic residues" evidence="1">
    <location>
        <begin position="406"/>
        <end position="445"/>
    </location>
</feature>
<feature type="region of interest" description="Disordered" evidence="1">
    <location>
        <begin position="397"/>
        <end position="485"/>
    </location>
</feature>
<dbReference type="SMART" id="SM00015">
    <property type="entry name" value="IQ"/>
    <property type="match status" value="1"/>
</dbReference>
<feature type="compositionally biased region" description="Basic and acidic residues" evidence="1">
    <location>
        <begin position="1316"/>
        <end position="1325"/>
    </location>
</feature>
<feature type="compositionally biased region" description="Basic and acidic residues" evidence="1">
    <location>
        <begin position="953"/>
        <end position="973"/>
    </location>
</feature>
<accession>A0A6P3Y7F0</accession>
<feature type="compositionally biased region" description="Basic and acidic residues" evidence="1">
    <location>
        <begin position="257"/>
        <end position="296"/>
    </location>
</feature>
<dbReference type="InterPro" id="IPR047579">
    <property type="entry name" value="DD_CABYR_SP17"/>
</dbReference>
<feature type="compositionally biased region" description="Polar residues" evidence="1">
    <location>
        <begin position="575"/>
        <end position="584"/>
    </location>
</feature>
<feature type="region of interest" description="Disordered" evidence="1">
    <location>
        <begin position="116"/>
        <end position="176"/>
    </location>
</feature>
<feature type="compositionally biased region" description="Basic and acidic residues" evidence="1">
    <location>
        <begin position="459"/>
        <end position="482"/>
    </location>
</feature>
<dbReference type="RefSeq" id="XP_014486273.1">
    <property type="nucleotide sequence ID" value="XM_014630787.1"/>
</dbReference>
<feature type="compositionally biased region" description="Basic and acidic residues" evidence="1">
    <location>
        <begin position="1652"/>
        <end position="1663"/>
    </location>
</feature>
<dbReference type="RefSeq" id="XP_014486206.1">
    <property type="nucleotide sequence ID" value="XM_014630720.1"/>
</dbReference>
<dbReference type="PROSITE" id="PS50096">
    <property type="entry name" value="IQ"/>
    <property type="match status" value="1"/>
</dbReference>
<feature type="compositionally biased region" description="Basic and acidic residues" evidence="1">
    <location>
        <begin position="1935"/>
        <end position="1959"/>
    </location>
</feature>
<evidence type="ECO:0000313" key="5">
    <source>
        <dbReference type="RefSeq" id="XP_014486273.1"/>
    </source>
</evidence>
<sequence>MLSPSPPINRPSLHPGTGYLIGPRVPQGLAAVVEGLTREVLRHRPEDIYVFAAHHFERLLKLREQYHADKYRNIREFDDDFGREFNLWPSKEAPGDTGVSTTGGWSLDKEVRVLERGGKAPTDVEESPEEASTDKEKRKVSKQTCTKTATSTKRASRRSTKDVADPRATKIIPQMSALRSSGRTILTKDIKQELRKNKLNSGEKGKLSDNAEKGVRGERRSRSKVSKADRSTEEEADAAKTTAGKTSTRRPLKKVRRIETESETETERETPAKDRLENGYERTRVKGSGKQREATLVHGGRPEAEWLSEHSSGRKVSSRALSMDRIRAYVLRKFASTASLEVLRSPTYVEQVQEVIDRAAPIIREKLEEMRRPRGSKRSRSVDFAWNEESFRRYVAKDMGGSSAPPRDDEEKAGRREKETAEEGNVPERRESTDGSHAENEETRPRGRRSAGRRSRRRGSGDRRVVDDDSEHEPAAGRDTLEARLTATQSILEGISMSASELNGARKADAAGEVSPETSPDHAKVSLPIVRPPSSRSSRNAAKNGSDSLTLPPISPDAPKSTKKKDELSLPVLSATGNHSAVRSQEQDDSKDAEEASTMRDITSDIEDVAALPDDEDAGLRQDSLPDARPADGEDSPRELAEKRASDVSLDRDLDEYRRSTELEAARTEEVYKDSLNVTPEVADVPLRPDSLEPDEDEREKPWDDSAVRNNAFDDLKDRLIEIEMAERNIEKALAGQQIATCLNEEAKSEAGEPTTVEETRNEEARKSISEAGEIVGEIEKSTSERGSPNEEKGSMSEEEREEEDGKPTEVGKGSVSTEKSSCERGSSSEGRESTSAEEKDEEGEGKLTNEGEKGSSDMDGMGDSAEIPGNDAEISTSEVKGSRSGVEMSSGATNQTEPSEVEIADGAVIKENGSKDPAEVSANEAEELPSVVEDVMVKRHVKNLGSMNAQSRHKDGQIEVAARETDDKDDNANGKAATESVSQSAGSSGTTRTEAEPSGASLSTNGKDRIGKTRVRRRRGINKSPGTTPSPLEIPFAYVLSEGSPYEIPDFVTTVIIPDRPCPSPVIPEIEDDQPRSTSNLPIESTAHEIVVDDVSSKDKEDEDRAEYGMEAFGEYIRPEVTASPIIDFAHSSRSVKPGQDLDRIKEEGEEEEEDKEDDERGKEERHSEEKDDGQVVEQAEGIVKPEDIVEHEETETDKRTISEATNVEEISSSRVPECEVLPGNTGRTDLTSEGKKDVAVESRSTLDNSSEENESSRDIHTTTSSDVKESSPSNRSIESSSVGRPIVPELNLDSLQDNTVSSFKMTANGTATKESNDSRRESDATMSLIEPLTPDERLTIGSRQVLADREEETPAEEELAQCLSNFQLQSEVPEADQLYRAEHAEYELLEKDLLSAEAVLEDEAKSLVEDAIDSKADAVEPTSRGKEKSVELDSEEEIARELIGLLDKEAQLCSEESGSEKRLEDHAESNLDADDKSGRPLSDRAHSVSVDEAEKEESGVPPERLGTLDDEGGGEVEATSELSSHVADSNQENEAKDDVITSKETEETRLEVEGEEHVEPSQVSPPTESERDESLDKDNATMSQESEESKSEIEEKKHVETRQVSHSAESERDESLDKDNATMSQETEESKSEVEEKKHVETGQVSPPAESERDECVDKDNAIISQETESEESKSEVEEKKHVETGQVSPPAESERDECLDKDNATMSQETEESKSEIEEKKHVETGQVSPPAESERDECLDKDNATMNQETEESKSEIEEKKHVETGQVSPPAESEREEFPDKATMSQETEGPKSEVEEKEHIETSQVSPPAESEREESPDKATMSQETEGPKSEVDEKEHIETSEVSPPVESEREESPDKDNATMSEKTGGPKSEVEEKEYIETSQVSPPAESEREESPDKATMSQETEAPKSEVDEKEHIETSEVSSSAESKRDESPDKDNATMNRETEDPKLEVEEEEHINSSRLAPLAEFEQDDLEENGKHEIPNGKITAESKLDANDVHLADNQESPGGKQMNIEDASRSQSEESVIKVEESHEKQEENKREKREGREGRERENAEVREEESNDEGKGEREEATAHEENQREHLEVRDTQEEIKSREGSLEKSSEKDEDAGHDGTIPTESITSDGIVADDQTARVAANGKEEDNNDLSTELERVHGPITSAISEQSSKDYAHGRYWTMGTKSSTAETVIAAFGSNASTDEKMKSLDDAVTQRKDDFYSAAVKIQACIRGFLARHRLRKDLRSSSASDNVPMVQKAAVIEQLTAPEDRSNLREGRSGRHRLRREEALRKTTLSLENAFATSRLQHTGEFHDSVPLPLFDVTSGETDSTDSLDESLDEEVEEEQMRTDIAKPSTCETTDCNCHGDERRGSSQKSNVFAGHSNLPIVMHLLADASRNRHFGINPDAGLNAEEGAKLVEPALDILMLGYPRDDATLQNRYLNFITSVEDIGSNVDFLPPDAAAKSANRADDAQYSITSDGASLPESLREPLALPGIPQGVVIEELTSLDEVAGDDSPSNATKTSLDTNIK</sequence>
<feature type="compositionally biased region" description="Basic and acidic residues" evidence="1">
    <location>
        <begin position="1460"/>
        <end position="1488"/>
    </location>
</feature>
<organism evidence="3 5">
    <name type="scientific">Dinoponera quadriceps</name>
    <name type="common">South American ant</name>
    <dbReference type="NCBI Taxonomy" id="609295"/>
    <lineage>
        <taxon>Eukaryota</taxon>
        <taxon>Metazoa</taxon>
        <taxon>Ecdysozoa</taxon>
        <taxon>Arthropoda</taxon>
        <taxon>Hexapoda</taxon>
        <taxon>Insecta</taxon>
        <taxon>Pterygota</taxon>
        <taxon>Neoptera</taxon>
        <taxon>Endopterygota</taxon>
        <taxon>Hymenoptera</taxon>
        <taxon>Apocrita</taxon>
        <taxon>Aculeata</taxon>
        <taxon>Formicoidea</taxon>
        <taxon>Formicidae</taxon>
        <taxon>Ponerinae</taxon>
        <taxon>Ponerini</taxon>
        <taxon>Dinoponera</taxon>
    </lineage>
</organism>
<feature type="compositionally biased region" description="Basic and acidic residues" evidence="1">
    <location>
        <begin position="1794"/>
        <end position="1807"/>
    </location>
</feature>
<feature type="compositionally biased region" description="Basic and acidic residues" evidence="1">
    <location>
        <begin position="196"/>
        <end position="233"/>
    </location>
</feature>
<dbReference type="Gene3D" id="1.20.890.10">
    <property type="entry name" value="cAMP-dependent protein kinase regulatory subunit, dimerization-anchoring domain"/>
    <property type="match status" value="1"/>
</dbReference>